<feature type="domain" description="ABM" evidence="1">
    <location>
        <begin position="29"/>
        <end position="117"/>
    </location>
</feature>
<dbReference type="Gene3D" id="3.30.70.100">
    <property type="match status" value="1"/>
</dbReference>
<dbReference type="Proteomes" id="UP000502706">
    <property type="component" value="Chromosome"/>
</dbReference>
<keyword evidence="3" id="KW-1185">Reference proteome</keyword>
<evidence type="ECO:0000313" key="3">
    <source>
        <dbReference type="Proteomes" id="UP000502706"/>
    </source>
</evidence>
<reference evidence="2 3" key="1">
    <citation type="submission" date="2019-10" db="EMBL/GenBank/DDBJ databases">
        <title>Rubrobacter sp nov SCSIO 52915 isolated from a deep-sea sediment in the South China Sea.</title>
        <authorList>
            <person name="Chen R.W."/>
        </authorList>
    </citation>
    <scope>NUCLEOTIDE SEQUENCE [LARGE SCALE GENOMIC DNA]</scope>
    <source>
        <strain evidence="2 3">SCSIO 52915</strain>
    </source>
</reference>
<gene>
    <name evidence="2" type="ORF">GBA65_08395</name>
</gene>
<accession>A0A6G8PWE8</accession>
<name>A0A6G8PWE8_9ACTN</name>
<dbReference type="InterPro" id="IPR007138">
    <property type="entry name" value="ABM_dom"/>
</dbReference>
<dbReference type="KEGG" id="rmar:GBA65_08395"/>
<sequence>MLLSYLRGIKCGYARPAGRAGRGRRTAVHARVTNVRIDPDLLEGVVNTVRGTVASSAAEQKGFKGLMMMSDPETGEGLVISLWETKEDLEASEASGYYEEQLGRVASALVDSSVRQVYGVNLLRTESGAEDRTLHLR</sequence>
<dbReference type="SUPFAM" id="SSF54909">
    <property type="entry name" value="Dimeric alpha+beta barrel"/>
    <property type="match status" value="1"/>
</dbReference>
<dbReference type="Pfam" id="PF03992">
    <property type="entry name" value="ABM"/>
    <property type="match status" value="1"/>
</dbReference>
<dbReference type="EMBL" id="CP045121">
    <property type="protein sequence ID" value="QIN78538.1"/>
    <property type="molecule type" value="Genomic_DNA"/>
</dbReference>
<dbReference type="InterPro" id="IPR011008">
    <property type="entry name" value="Dimeric_a/b-barrel"/>
</dbReference>
<proteinExistence type="predicted"/>
<organism evidence="2 3">
    <name type="scientific">Rubrobacter marinus</name>
    <dbReference type="NCBI Taxonomy" id="2653852"/>
    <lineage>
        <taxon>Bacteria</taxon>
        <taxon>Bacillati</taxon>
        <taxon>Actinomycetota</taxon>
        <taxon>Rubrobacteria</taxon>
        <taxon>Rubrobacterales</taxon>
        <taxon>Rubrobacteraceae</taxon>
        <taxon>Rubrobacter</taxon>
    </lineage>
</organism>
<evidence type="ECO:0000313" key="2">
    <source>
        <dbReference type="EMBL" id="QIN78538.1"/>
    </source>
</evidence>
<evidence type="ECO:0000259" key="1">
    <source>
        <dbReference type="PROSITE" id="PS51725"/>
    </source>
</evidence>
<dbReference type="PROSITE" id="PS51725">
    <property type="entry name" value="ABM"/>
    <property type="match status" value="1"/>
</dbReference>
<dbReference type="AlphaFoldDB" id="A0A6G8PWE8"/>
<protein>
    <recommendedName>
        <fullName evidence="1">ABM domain-containing protein</fullName>
    </recommendedName>
</protein>